<dbReference type="InterPro" id="IPR013785">
    <property type="entry name" value="Aldolase_TIM"/>
</dbReference>
<dbReference type="EMBL" id="JARWBG010000002">
    <property type="protein sequence ID" value="MDH2387648.1"/>
    <property type="molecule type" value="Genomic_DNA"/>
</dbReference>
<sequence length="385" mass="42443">MSAPTHSLVVSPFLGEHLVLRPGNDDGVQIPLTRYLELSKAASTGTEAPRWLVDGARQAWGLDLPGHRPLRDTVIVRAPSTYGMARASWEINKGCDYDCPHCYLGLKRFEGMPGPDKIRLLDIMRDAGVLWLQITGGEPLIDREFPEMYSYAYDLGIMLTISTNGSQLHKPKILDTLAARPPHHLSLSVYGATEETYDGFTRNRGAFGRFIKGLDAAREAGLRLQLNIVVTNDNADEFAAMEELAERYGQVYVFTNMSPTIQGDATPIPEQARKYLRKRKPFTGCNAGHTFFHADPFGHASICKIGREPHIALMQEGIEGLKRLGGIADGLQLRTGGCAGCTFGQKDADGNPGGCTTCRPMARLYQEAKAPREMYCQHPDPEPVR</sequence>
<evidence type="ECO:0000259" key="5">
    <source>
        <dbReference type="PROSITE" id="PS51918"/>
    </source>
</evidence>
<keyword evidence="1" id="KW-0949">S-adenosyl-L-methionine</keyword>
<reference evidence="6 7" key="1">
    <citation type="submission" date="2023-04" db="EMBL/GenBank/DDBJ databases">
        <title>Streptomyces chengmaiensis sp. nov. isolated from the stem of mangrove plant in Hainan.</title>
        <authorList>
            <person name="Huang X."/>
            <person name="Zhou S."/>
            <person name="Chu X."/>
            <person name="Xie Y."/>
            <person name="Lin Y."/>
        </authorList>
    </citation>
    <scope>NUCLEOTIDE SEQUENCE [LARGE SCALE GENOMIC DNA]</scope>
    <source>
        <strain evidence="6 7">HNM0663</strain>
    </source>
</reference>
<keyword evidence="3" id="KW-0408">Iron</keyword>
<dbReference type="Gene3D" id="3.20.20.70">
    <property type="entry name" value="Aldolase class I"/>
    <property type="match status" value="1"/>
</dbReference>
<dbReference type="SUPFAM" id="SSF102114">
    <property type="entry name" value="Radical SAM enzymes"/>
    <property type="match status" value="1"/>
</dbReference>
<protein>
    <submittedName>
        <fullName evidence="6">Radical SAM protein</fullName>
    </submittedName>
</protein>
<dbReference type="Proteomes" id="UP001223144">
    <property type="component" value="Unassembled WGS sequence"/>
</dbReference>
<dbReference type="Pfam" id="PF04055">
    <property type="entry name" value="Radical_SAM"/>
    <property type="match status" value="1"/>
</dbReference>
<evidence type="ECO:0000256" key="4">
    <source>
        <dbReference type="ARBA" id="ARBA00023014"/>
    </source>
</evidence>
<organism evidence="6 7">
    <name type="scientific">Streptomyces chengmaiensis</name>
    <dbReference type="NCBI Taxonomy" id="3040919"/>
    <lineage>
        <taxon>Bacteria</taxon>
        <taxon>Bacillati</taxon>
        <taxon>Actinomycetota</taxon>
        <taxon>Actinomycetes</taxon>
        <taxon>Kitasatosporales</taxon>
        <taxon>Streptomycetaceae</taxon>
        <taxon>Streptomyces</taxon>
    </lineage>
</organism>
<dbReference type="PANTHER" id="PTHR11228:SF7">
    <property type="entry name" value="PQQA PEPTIDE CYCLASE"/>
    <property type="match status" value="1"/>
</dbReference>
<dbReference type="SFLD" id="SFLDS00029">
    <property type="entry name" value="Radical_SAM"/>
    <property type="match status" value="1"/>
</dbReference>
<dbReference type="InterPro" id="IPR007197">
    <property type="entry name" value="rSAM"/>
</dbReference>
<evidence type="ECO:0000256" key="2">
    <source>
        <dbReference type="ARBA" id="ARBA00022723"/>
    </source>
</evidence>
<dbReference type="InterPro" id="IPR058240">
    <property type="entry name" value="rSAM_sf"/>
</dbReference>
<dbReference type="PROSITE" id="PS51918">
    <property type="entry name" value="RADICAL_SAM"/>
    <property type="match status" value="1"/>
</dbReference>
<gene>
    <name evidence="6" type="ORF">QCN29_02355</name>
</gene>
<feature type="domain" description="Radical SAM core" evidence="5">
    <location>
        <begin position="81"/>
        <end position="286"/>
    </location>
</feature>
<accession>A0ABT6HHC7</accession>
<evidence type="ECO:0000256" key="3">
    <source>
        <dbReference type="ARBA" id="ARBA00023004"/>
    </source>
</evidence>
<dbReference type="PANTHER" id="PTHR11228">
    <property type="entry name" value="RADICAL SAM DOMAIN PROTEIN"/>
    <property type="match status" value="1"/>
</dbReference>
<keyword evidence="7" id="KW-1185">Reference proteome</keyword>
<name>A0ABT6HHC7_9ACTN</name>
<dbReference type="InterPro" id="IPR050377">
    <property type="entry name" value="Radical_SAM_PqqE_MftC-like"/>
</dbReference>
<comment type="caution">
    <text evidence="6">The sequence shown here is derived from an EMBL/GenBank/DDBJ whole genome shotgun (WGS) entry which is preliminary data.</text>
</comment>
<dbReference type="CDD" id="cd01335">
    <property type="entry name" value="Radical_SAM"/>
    <property type="match status" value="1"/>
</dbReference>
<keyword evidence="2" id="KW-0479">Metal-binding</keyword>
<evidence type="ECO:0000256" key="1">
    <source>
        <dbReference type="ARBA" id="ARBA00022691"/>
    </source>
</evidence>
<proteinExistence type="predicted"/>
<dbReference type="RefSeq" id="WP_279925874.1">
    <property type="nucleotide sequence ID" value="NZ_JARWBG010000002.1"/>
</dbReference>
<dbReference type="SFLD" id="SFLDG01067">
    <property type="entry name" value="SPASM/twitch_domain_containing"/>
    <property type="match status" value="1"/>
</dbReference>
<evidence type="ECO:0000313" key="7">
    <source>
        <dbReference type="Proteomes" id="UP001223144"/>
    </source>
</evidence>
<evidence type="ECO:0000313" key="6">
    <source>
        <dbReference type="EMBL" id="MDH2387648.1"/>
    </source>
</evidence>
<keyword evidence="4" id="KW-0411">Iron-sulfur</keyword>